<dbReference type="Proteomes" id="UP001519332">
    <property type="component" value="Unassembled WGS sequence"/>
</dbReference>
<gene>
    <name evidence="2" type="ORF">JOF56_009987</name>
</gene>
<dbReference type="PANTHER" id="PTHR39203">
    <property type="entry name" value="CYTOPLASMIC PROTEIN-RELATED"/>
    <property type="match status" value="1"/>
</dbReference>
<dbReference type="PIRSF" id="PIRSF021320">
    <property type="entry name" value="DUF984"/>
    <property type="match status" value="1"/>
</dbReference>
<dbReference type="Pfam" id="PF04266">
    <property type="entry name" value="ASCH"/>
    <property type="match status" value="1"/>
</dbReference>
<dbReference type="EMBL" id="JAGINW010000001">
    <property type="protein sequence ID" value="MBP2329602.1"/>
    <property type="molecule type" value="Genomic_DNA"/>
</dbReference>
<reference evidence="2 3" key="1">
    <citation type="submission" date="2021-03" db="EMBL/GenBank/DDBJ databases">
        <title>Sequencing the genomes of 1000 actinobacteria strains.</title>
        <authorList>
            <person name="Klenk H.-P."/>
        </authorList>
    </citation>
    <scope>NUCLEOTIDE SEQUENCE [LARGE SCALE GENOMIC DNA]</scope>
    <source>
        <strain evidence="2 3">DSM 46670</strain>
    </source>
</reference>
<dbReference type="CDD" id="cd06553">
    <property type="entry name" value="ASCH_Ef3133_like"/>
    <property type="match status" value="1"/>
</dbReference>
<evidence type="ECO:0000313" key="3">
    <source>
        <dbReference type="Proteomes" id="UP001519332"/>
    </source>
</evidence>
<organism evidence="2 3">
    <name type="scientific">Kibdelosporangium banguiense</name>
    <dbReference type="NCBI Taxonomy" id="1365924"/>
    <lineage>
        <taxon>Bacteria</taxon>
        <taxon>Bacillati</taxon>
        <taxon>Actinomycetota</taxon>
        <taxon>Actinomycetes</taxon>
        <taxon>Pseudonocardiales</taxon>
        <taxon>Pseudonocardiaceae</taxon>
        <taxon>Kibdelosporangium</taxon>
    </lineage>
</organism>
<sequence length="159" mass="18207">MKTPKTDALWRAFRAANLEADDHYDVIWFGDSDEMADELADLVTAGTKRATAAALRSFGDDEPVPKVGDYIVLVDGSRQPRCIWRTIDVEIKPLNEVDEQFAWDEGEGDRTVEWWLNAHRWYLAREAAREGYPFEDSIMTVFERFTVVWPPELADSPAP</sequence>
<dbReference type="PANTHER" id="PTHR39203:SF1">
    <property type="entry name" value="CYTOPLASMIC PROTEIN"/>
    <property type="match status" value="1"/>
</dbReference>
<evidence type="ECO:0000313" key="2">
    <source>
        <dbReference type="EMBL" id="MBP2329602.1"/>
    </source>
</evidence>
<dbReference type="InterPro" id="IPR007374">
    <property type="entry name" value="ASCH_domain"/>
</dbReference>
<comment type="caution">
    <text evidence="2">The sequence shown here is derived from an EMBL/GenBank/DDBJ whole genome shotgun (WGS) entry which is preliminary data.</text>
</comment>
<dbReference type="SMART" id="SM01022">
    <property type="entry name" value="ASCH"/>
    <property type="match status" value="1"/>
</dbReference>
<accession>A0ABS4TYX5</accession>
<keyword evidence="3" id="KW-1185">Reference proteome</keyword>
<dbReference type="RefSeq" id="WP_209646343.1">
    <property type="nucleotide sequence ID" value="NZ_JAGINW010000001.1"/>
</dbReference>
<dbReference type="SUPFAM" id="SSF88697">
    <property type="entry name" value="PUA domain-like"/>
    <property type="match status" value="1"/>
</dbReference>
<evidence type="ECO:0000259" key="1">
    <source>
        <dbReference type="SMART" id="SM01022"/>
    </source>
</evidence>
<dbReference type="InterPro" id="IPR009326">
    <property type="entry name" value="DUF984"/>
</dbReference>
<proteinExistence type="predicted"/>
<dbReference type="Gene3D" id="3.10.400.10">
    <property type="entry name" value="Sulfate adenylyltransferase"/>
    <property type="match status" value="1"/>
</dbReference>
<protein>
    <submittedName>
        <fullName evidence="2">Uncharacterized protein YhfF</fullName>
    </submittedName>
</protein>
<feature type="domain" description="ASCH" evidence="1">
    <location>
        <begin position="27"/>
        <end position="149"/>
    </location>
</feature>
<name>A0ABS4TYX5_9PSEU</name>
<dbReference type="InterPro" id="IPR015947">
    <property type="entry name" value="PUA-like_sf"/>
</dbReference>